<evidence type="ECO:0000313" key="3">
    <source>
        <dbReference type="Proteomes" id="UP000236291"/>
    </source>
</evidence>
<dbReference type="PANTHER" id="PTHR11439:SF455">
    <property type="entry name" value="RLK (RECEPTOR-LIKE PROTEIN KINASE) 8, PUTATIVE-RELATED"/>
    <property type="match status" value="1"/>
</dbReference>
<reference evidence="2 3" key="1">
    <citation type="journal article" date="2014" name="Am. J. Bot.">
        <title>Genome assembly and annotation for red clover (Trifolium pratense; Fabaceae).</title>
        <authorList>
            <person name="Istvanek J."/>
            <person name="Jaros M."/>
            <person name="Krenek A."/>
            <person name="Repkova J."/>
        </authorList>
    </citation>
    <scope>NUCLEOTIDE SEQUENCE [LARGE SCALE GENOMIC DNA]</scope>
    <source>
        <strain evidence="3">cv. Tatra</strain>
        <tissue evidence="2">Young leaves</tissue>
    </source>
</reference>
<protein>
    <submittedName>
        <fullName evidence="2">Putative copia-type protein</fullName>
    </submittedName>
</protein>
<dbReference type="PANTHER" id="PTHR11439">
    <property type="entry name" value="GAG-POL-RELATED RETROTRANSPOSON"/>
    <property type="match status" value="1"/>
</dbReference>
<dbReference type="AlphaFoldDB" id="A0A2K3LZL3"/>
<dbReference type="Pfam" id="PF07727">
    <property type="entry name" value="RVT_2"/>
    <property type="match status" value="1"/>
</dbReference>
<name>A0A2K3LZL3_TRIPR</name>
<feature type="domain" description="Reverse transcriptase Ty1/copia-type" evidence="1">
    <location>
        <begin position="2"/>
        <end position="81"/>
    </location>
</feature>
<comment type="caution">
    <text evidence="2">The sequence shown here is derived from an EMBL/GenBank/DDBJ whole genome shotgun (WGS) entry which is preliminary data.</text>
</comment>
<dbReference type="Proteomes" id="UP000236291">
    <property type="component" value="Unassembled WGS sequence"/>
</dbReference>
<evidence type="ECO:0000313" key="2">
    <source>
        <dbReference type="EMBL" id="PNX83963.1"/>
    </source>
</evidence>
<evidence type="ECO:0000259" key="1">
    <source>
        <dbReference type="Pfam" id="PF07727"/>
    </source>
</evidence>
<dbReference type="SUPFAM" id="SSF56672">
    <property type="entry name" value="DNA/RNA polymerases"/>
    <property type="match status" value="1"/>
</dbReference>
<accession>A0A2K3LZL3</accession>
<sequence length="321" mass="35681">MILLLYVDDIILTGSSDTLLHNFLKLLQAEFALSDLGPLHYYLGIQVQRTSQGFFLSQSKYATDLLHKANMTNCKPVSTPVAGAKLSKAQGSLLADPTPYRQLVGSLQYLTITRPDLSFAVNSVCQFLSHPTTTHMQAVKRILRYVAGTVHHGLHFKPSFDKSLIAFSDSDWAGCPDTRRSTTGFVIFYAGIPVSWVSRKQHTISRSSCEAEYRAVSSTVTELLWLQQLLDELGVILPHPPKLMCDNVSTTYLATNPIFHSRTKHLAIDFHFVREKIASGLLDLRYVPTNLQVADVLTKSLSSSQYASLRDKLLVAPPQST</sequence>
<dbReference type="CDD" id="cd09272">
    <property type="entry name" value="RNase_HI_RT_Ty1"/>
    <property type="match status" value="1"/>
</dbReference>
<reference evidence="2 3" key="2">
    <citation type="journal article" date="2017" name="Front. Plant Sci.">
        <title>Gene Classification and Mining of Molecular Markers Useful in Red Clover (Trifolium pratense) Breeding.</title>
        <authorList>
            <person name="Istvanek J."/>
            <person name="Dluhosova J."/>
            <person name="Dluhos P."/>
            <person name="Patkova L."/>
            <person name="Nedelnik J."/>
            <person name="Repkova J."/>
        </authorList>
    </citation>
    <scope>NUCLEOTIDE SEQUENCE [LARGE SCALE GENOMIC DNA]</scope>
    <source>
        <strain evidence="3">cv. Tatra</strain>
        <tissue evidence="2">Young leaves</tissue>
    </source>
</reference>
<proteinExistence type="predicted"/>
<organism evidence="2 3">
    <name type="scientific">Trifolium pratense</name>
    <name type="common">Red clover</name>
    <dbReference type="NCBI Taxonomy" id="57577"/>
    <lineage>
        <taxon>Eukaryota</taxon>
        <taxon>Viridiplantae</taxon>
        <taxon>Streptophyta</taxon>
        <taxon>Embryophyta</taxon>
        <taxon>Tracheophyta</taxon>
        <taxon>Spermatophyta</taxon>
        <taxon>Magnoliopsida</taxon>
        <taxon>eudicotyledons</taxon>
        <taxon>Gunneridae</taxon>
        <taxon>Pentapetalae</taxon>
        <taxon>rosids</taxon>
        <taxon>fabids</taxon>
        <taxon>Fabales</taxon>
        <taxon>Fabaceae</taxon>
        <taxon>Papilionoideae</taxon>
        <taxon>50 kb inversion clade</taxon>
        <taxon>NPAAA clade</taxon>
        <taxon>Hologalegina</taxon>
        <taxon>IRL clade</taxon>
        <taxon>Trifolieae</taxon>
        <taxon>Trifolium</taxon>
    </lineage>
</organism>
<dbReference type="EMBL" id="ASHM01045272">
    <property type="protein sequence ID" value="PNX83963.1"/>
    <property type="molecule type" value="Genomic_DNA"/>
</dbReference>
<dbReference type="InterPro" id="IPR043502">
    <property type="entry name" value="DNA/RNA_pol_sf"/>
</dbReference>
<dbReference type="InterPro" id="IPR013103">
    <property type="entry name" value="RVT_2"/>
</dbReference>
<gene>
    <name evidence="2" type="ORF">L195_g040014</name>
</gene>